<organism evidence="1 2">
    <name type="scientific">Favolaschia claudopus</name>
    <dbReference type="NCBI Taxonomy" id="2862362"/>
    <lineage>
        <taxon>Eukaryota</taxon>
        <taxon>Fungi</taxon>
        <taxon>Dikarya</taxon>
        <taxon>Basidiomycota</taxon>
        <taxon>Agaricomycotina</taxon>
        <taxon>Agaricomycetes</taxon>
        <taxon>Agaricomycetidae</taxon>
        <taxon>Agaricales</taxon>
        <taxon>Marasmiineae</taxon>
        <taxon>Mycenaceae</taxon>
        <taxon>Favolaschia</taxon>
    </lineage>
</organism>
<dbReference type="EMBL" id="JAWWNJ010000032">
    <property type="protein sequence ID" value="KAK7026376.1"/>
    <property type="molecule type" value="Genomic_DNA"/>
</dbReference>
<dbReference type="Proteomes" id="UP001362999">
    <property type="component" value="Unassembled WGS sequence"/>
</dbReference>
<proteinExistence type="predicted"/>
<protein>
    <submittedName>
        <fullName evidence="1">Uncharacterized protein</fullName>
    </submittedName>
</protein>
<gene>
    <name evidence="1" type="ORF">R3P38DRAFT_3355906</name>
</gene>
<evidence type="ECO:0000313" key="1">
    <source>
        <dbReference type="EMBL" id="KAK7026376.1"/>
    </source>
</evidence>
<keyword evidence="2" id="KW-1185">Reference proteome</keyword>
<reference evidence="1 2" key="1">
    <citation type="journal article" date="2024" name="J Genomics">
        <title>Draft genome sequencing and assembly of Favolaschia claudopus CIRM-BRFM 2984 isolated from oak limbs.</title>
        <authorList>
            <person name="Navarro D."/>
            <person name="Drula E."/>
            <person name="Chaduli D."/>
            <person name="Cazenave R."/>
            <person name="Ahrendt S."/>
            <person name="Wang J."/>
            <person name="Lipzen A."/>
            <person name="Daum C."/>
            <person name="Barry K."/>
            <person name="Grigoriev I.V."/>
            <person name="Favel A."/>
            <person name="Rosso M.N."/>
            <person name="Martin F."/>
        </authorList>
    </citation>
    <scope>NUCLEOTIDE SEQUENCE [LARGE SCALE GENOMIC DNA]</scope>
    <source>
        <strain evidence="1 2">CIRM-BRFM 2984</strain>
    </source>
</reference>
<comment type="caution">
    <text evidence="1">The sequence shown here is derived from an EMBL/GenBank/DDBJ whole genome shotgun (WGS) entry which is preliminary data.</text>
</comment>
<name>A0AAW0BKC8_9AGAR</name>
<evidence type="ECO:0000313" key="2">
    <source>
        <dbReference type="Proteomes" id="UP001362999"/>
    </source>
</evidence>
<accession>A0AAW0BKC8</accession>
<sequence length="259" mass="28961">MPISLLFPTSNDWEEPFTPNAFGIATGTYNKYASCIHSDPPVTANPATSNHPVYSDSDPPRLNQQIPISSPHIKLRRPPPPSHSKLYPAFIVSSLAYRTMNPTPTNETPPSFRRSTSKTQALRVISKFRCRRKINLRTFFPQTSSLFSILYSLLHLRTPLNLVILTLPTSPPSPSAGDRLDGRFVPHRTKLIQSKALTFADKRDIIRSRNSLCDSFHHRRLAVRVPIQTDTDPSSAYAPTNGVDHWGRIHDACATTLGI</sequence>
<dbReference type="AlphaFoldDB" id="A0AAW0BKC8"/>